<proteinExistence type="predicted"/>
<feature type="compositionally biased region" description="Acidic residues" evidence="1">
    <location>
        <begin position="218"/>
        <end position="232"/>
    </location>
</feature>
<dbReference type="PANTHER" id="PTHR34568:SF1">
    <property type="entry name" value="DNA BINDING PROTEIN"/>
    <property type="match status" value="1"/>
</dbReference>
<reference evidence="3" key="1">
    <citation type="submission" date="2018-02" db="EMBL/GenBank/DDBJ databases">
        <title>Rhizophora mucronata_Transcriptome.</title>
        <authorList>
            <person name="Meera S.P."/>
            <person name="Sreeshan A."/>
            <person name="Augustine A."/>
        </authorList>
    </citation>
    <scope>NUCLEOTIDE SEQUENCE</scope>
    <source>
        <tissue evidence="3">Leaf</tissue>
    </source>
</reference>
<dbReference type="InterPro" id="IPR058941">
    <property type="entry name" value="HTH_AT3G52170-like"/>
</dbReference>
<dbReference type="Pfam" id="PF25896">
    <property type="entry name" value="HTH_AT3G52170"/>
    <property type="match status" value="1"/>
</dbReference>
<name>A0A2P2K2E8_RHIMU</name>
<feature type="domain" description="AT3G52170-like helix-turn-helix" evidence="2">
    <location>
        <begin position="31"/>
        <end position="79"/>
    </location>
</feature>
<evidence type="ECO:0000313" key="3">
    <source>
        <dbReference type="EMBL" id="MBW99868.1"/>
    </source>
</evidence>
<dbReference type="EMBL" id="GGEC01019385">
    <property type="protein sequence ID" value="MBW99868.1"/>
    <property type="molecule type" value="Transcribed_RNA"/>
</dbReference>
<evidence type="ECO:0000256" key="1">
    <source>
        <dbReference type="SAM" id="MobiDB-lite"/>
    </source>
</evidence>
<evidence type="ECO:0000259" key="2">
    <source>
        <dbReference type="Pfam" id="PF25896"/>
    </source>
</evidence>
<dbReference type="InterPro" id="IPR058942">
    <property type="entry name" value="AT3G52170-like"/>
</dbReference>
<organism evidence="3">
    <name type="scientific">Rhizophora mucronata</name>
    <name type="common">Asiatic mangrove</name>
    <dbReference type="NCBI Taxonomy" id="61149"/>
    <lineage>
        <taxon>Eukaryota</taxon>
        <taxon>Viridiplantae</taxon>
        <taxon>Streptophyta</taxon>
        <taxon>Embryophyta</taxon>
        <taxon>Tracheophyta</taxon>
        <taxon>Spermatophyta</taxon>
        <taxon>Magnoliopsida</taxon>
        <taxon>eudicotyledons</taxon>
        <taxon>Gunneridae</taxon>
        <taxon>Pentapetalae</taxon>
        <taxon>rosids</taxon>
        <taxon>fabids</taxon>
        <taxon>Malpighiales</taxon>
        <taxon>Rhizophoraceae</taxon>
        <taxon>Rhizophora</taxon>
    </lineage>
</organism>
<dbReference type="AlphaFoldDB" id="A0A2P2K2E8"/>
<feature type="compositionally biased region" description="Low complexity" evidence="1">
    <location>
        <begin position="244"/>
        <end position="258"/>
    </location>
</feature>
<accession>A0A2P2K2E8</accession>
<dbReference type="PANTHER" id="PTHR34568">
    <property type="entry name" value="RRM DOMAIN-CONTAINING PROTEIN"/>
    <property type="match status" value="1"/>
</dbReference>
<sequence>MHAVKGGWVGQTFALSKGNGSEGRKSRIRRSKEERKEMVESFIKKYQSLNNGNFPSLNLTHKEVGGSFYIVREIVREIIQENRVLGPAKSFSEEQTIDLLLEQKPLGTISIEPLTSLHLSANGTPLVSEPHQSTDEEHDTVSIGVFDKPEQHGFDNGQIINGNSMIVETEESDKPKVVAQLIEPLEAEKTFERAKVTQMEDVMVETFPLRPVAKPTDYFDESSVDVEDSNETSEDKFEKVHPPSGNDSSLSNGISSSVNSSLVAGDKVQDLVSPMVERNANLVDENTLENVRDSSLEISNSSSTVHDIHQEISQCDKAIAETEVINSPNGIQTKSLNRTYAGSDGGKSVAQEVVTANKTDVENKGSSQKEHTPTLDRLNLESWEEVSKNPAEVETNPLWAIFKGFITAFMRFWSQ</sequence>
<feature type="region of interest" description="Disordered" evidence="1">
    <location>
        <begin position="213"/>
        <end position="258"/>
    </location>
</feature>
<protein>
    <recommendedName>
        <fullName evidence="2">AT3G52170-like helix-turn-helix domain-containing protein</fullName>
    </recommendedName>
</protein>